<dbReference type="PANTHER" id="PTHR31009">
    <property type="entry name" value="S-ADENOSYL-L-METHIONINE:CARBOXYL METHYLTRANSFERASE FAMILY PROTEIN"/>
    <property type="match status" value="1"/>
</dbReference>
<comment type="caution">
    <text evidence="5">The sequence shown here is derived from an EMBL/GenBank/DDBJ whole genome shotgun (WGS) entry which is preliminary data.</text>
</comment>
<evidence type="ECO:0000256" key="4">
    <source>
        <dbReference type="ARBA" id="ARBA00022842"/>
    </source>
</evidence>
<dbReference type="EMBL" id="JAYMYQ010000002">
    <property type="protein sequence ID" value="KAK7351868.1"/>
    <property type="molecule type" value="Genomic_DNA"/>
</dbReference>
<accession>A0AAN9MH07</accession>
<dbReference type="SUPFAM" id="SSF53335">
    <property type="entry name" value="S-adenosyl-L-methionine-dependent methyltransferases"/>
    <property type="match status" value="1"/>
</dbReference>
<dbReference type="GO" id="GO:0008168">
    <property type="term" value="F:methyltransferase activity"/>
    <property type="evidence" value="ECO:0007669"/>
    <property type="project" value="UniProtKB-KW"/>
</dbReference>
<dbReference type="InterPro" id="IPR042086">
    <property type="entry name" value="MeTrfase_capping"/>
</dbReference>
<evidence type="ECO:0000256" key="2">
    <source>
        <dbReference type="ARBA" id="ARBA00022679"/>
    </source>
</evidence>
<dbReference type="Pfam" id="PF03492">
    <property type="entry name" value="Methyltransf_7"/>
    <property type="match status" value="1"/>
</dbReference>
<dbReference type="GO" id="GO:0032259">
    <property type="term" value="P:methylation"/>
    <property type="evidence" value="ECO:0007669"/>
    <property type="project" value="UniProtKB-KW"/>
</dbReference>
<organism evidence="5 6">
    <name type="scientific">Canavalia gladiata</name>
    <name type="common">Sword bean</name>
    <name type="synonym">Dolichos gladiatus</name>
    <dbReference type="NCBI Taxonomy" id="3824"/>
    <lineage>
        <taxon>Eukaryota</taxon>
        <taxon>Viridiplantae</taxon>
        <taxon>Streptophyta</taxon>
        <taxon>Embryophyta</taxon>
        <taxon>Tracheophyta</taxon>
        <taxon>Spermatophyta</taxon>
        <taxon>Magnoliopsida</taxon>
        <taxon>eudicotyledons</taxon>
        <taxon>Gunneridae</taxon>
        <taxon>Pentapetalae</taxon>
        <taxon>rosids</taxon>
        <taxon>fabids</taxon>
        <taxon>Fabales</taxon>
        <taxon>Fabaceae</taxon>
        <taxon>Papilionoideae</taxon>
        <taxon>50 kb inversion clade</taxon>
        <taxon>NPAAA clade</taxon>
        <taxon>indigoferoid/millettioid clade</taxon>
        <taxon>Phaseoleae</taxon>
        <taxon>Canavalia</taxon>
    </lineage>
</organism>
<dbReference type="Gene3D" id="3.40.50.150">
    <property type="entry name" value="Vaccinia Virus protein VP39"/>
    <property type="match status" value="1"/>
</dbReference>
<protein>
    <submittedName>
        <fullName evidence="5">Uncharacterized protein</fullName>
    </submittedName>
</protein>
<dbReference type="AlphaFoldDB" id="A0AAN9MH07"/>
<keyword evidence="3" id="KW-0479">Metal-binding</keyword>
<keyword evidence="4" id="KW-0460">Magnesium</keyword>
<evidence type="ECO:0000313" key="5">
    <source>
        <dbReference type="EMBL" id="KAK7351868.1"/>
    </source>
</evidence>
<dbReference type="InterPro" id="IPR005299">
    <property type="entry name" value="MeTrfase_7"/>
</dbReference>
<evidence type="ECO:0000256" key="1">
    <source>
        <dbReference type="ARBA" id="ARBA00022603"/>
    </source>
</evidence>
<proteinExistence type="predicted"/>
<keyword evidence="6" id="KW-1185">Reference proteome</keyword>
<name>A0AAN9MH07_CANGL</name>
<dbReference type="Proteomes" id="UP001367508">
    <property type="component" value="Unassembled WGS sequence"/>
</dbReference>
<keyword evidence="2" id="KW-0808">Transferase</keyword>
<dbReference type="InterPro" id="IPR029063">
    <property type="entry name" value="SAM-dependent_MTases_sf"/>
</dbReference>
<evidence type="ECO:0000256" key="3">
    <source>
        <dbReference type="ARBA" id="ARBA00022723"/>
    </source>
</evidence>
<evidence type="ECO:0000313" key="6">
    <source>
        <dbReference type="Proteomes" id="UP001367508"/>
    </source>
</evidence>
<sequence length="438" mass="49067">MDSSFITDFVVVEHAHTLRRLLSLVDYIYLTVSSSSSNVSDLPRQKKQEAPPSLLVPDGFVNCGMLAYFIVSKAVQSHSANGGVGETSYANNSSFQSKVISKVKPLLEEGIRTLYCNSVPSCFKVADLGCSSGLNALQVASDIIDIVDNISHSLNHEPPTFQFFLNDLFRNDFNNIFESLPYFYERLQREKGERFGPCFVNATPGSFYGRLFPSNSVHFFHSSTSLHWLSQAPKGLAKGTGLINKGNIYFTNTSPSTVFQAYFEQFQQDFNLFLKSRAEELVHGGGMFLTLTGRDETCKLITPWGIIGLALYDMVSEGLVEEAKLDSVNMPRYGPTAEEVKQLIEAEGSFTLQKLETIKSRWDEGLKDNGDGDFVSDVEMRANFIAKYVRATGEPFLKAHFGEAIVDDLFLRFRDRVVKLLDEETLEHATQIMFMTKK</sequence>
<dbReference type="GO" id="GO:0046872">
    <property type="term" value="F:metal ion binding"/>
    <property type="evidence" value="ECO:0007669"/>
    <property type="project" value="UniProtKB-KW"/>
</dbReference>
<gene>
    <name evidence="5" type="ORF">VNO77_11612</name>
</gene>
<keyword evidence="1" id="KW-0489">Methyltransferase</keyword>
<dbReference type="Gene3D" id="1.10.1200.270">
    <property type="entry name" value="Methyltransferase, alpha-helical capping domain"/>
    <property type="match status" value="1"/>
</dbReference>
<reference evidence="5 6" key="1">
    <citation type="submission" date="2024-01" db="EMBL/GenBank/DDBJ databases">
        <title>The genomes of 5 underutilized Papilionoideae crops provide insights into root nodulation and disease resistanc.</title>
        <authorList>
            <person name="Jiang F."/>
        </authorList>
    </citation>
    <scope>NUCLEOTIDE SEQUENCE [LARGE SCALE GENOMIC DNA]</scope>
    <source>
        <strain evidence="5">LVBAO_FW01</strain>
        <tissue evidence="5">Leaves</tissue>
    </source>
</reference>